<evidence type="ECO:0008006" key="4">
    <source>
        <dbReference type="Google" id="ProtNLM"/>
    </source>
</evidence>
<keyword evidence="1" id="KW-0812">Transmembrane</keyword>
<dbReference type="Pfam" id="PF13571">
    <property type="entry name" value="DUF4133"/>
    <property type="match status" value="1"/>
</dbReference>
<organism evidence="2 3">
    <name type="scientific">Pedobacter paludis</name>
    <dbReference type="NCBI Taxonomy" id="2203212"/>
    <lineage>
        <taxon>Bacteria</taxon>
        <taxon>Pseudomonadati</taxon>
        <taxon>Bacteroidota</taxon>
        <taxon>Sphingobacteriia</taxon>
        <taxon>Sphingobacteriales</taxon>
        <taxon>Sphingobacteriaceae</taxon>
        <taxon>Pedobacter</taxon>
    </lineage>
</organism>
<proteinExistence type="predicted"/>
<feature type="transmembrane region" description="Helical" evidence="1">
    <location>
        <begin position="52"/>
        <end position="72"/>
    </location>
</feature>
<keyword evidence="1" id="KW-1133">Transmembrane helix</keyword>
<comment type="caution">
    <text evidence="2">The sequence shown here is derived from an EMBL/GenBank/DDBJ whole genome shotgun (WGS) entry which is preliminary data.</text>
</comment>
<dbReference type="RefSeq" id="WP_109929641.1">
    <property type="nucleotide sequence ID" value="NZ_QGNY01000003.1"/>
</dbReference>
<sequence length="123" mass="13843">MANSVYQINKGINKSIEFKGLKAQYIFYMGGAMIGLILVFFILYYIGIPQYLALGIVLAGGGGMIYYIYGLSHKYGEHGMMKVLAKRAIPKRIKIKSRSVFINMNGKSTSVKDKKTYRKDNGR</sequence>
<evidence type="ECO:0000256" key="1">
    <source>
        <dbReference type="SAM" id="Phobius"/>
    </source>
</evidence>
<protein>
    <recommendedName>
        <fullName evidence="4">DUF4133 domain-containing protein</fullName>
    </recommendedName>
</protein>
<evidence type="ECO:0000313" key="3">
    <source>
        <dbReference type="Proteomes" id="UP000245391"/>
    </source>
</evidence>
<evidence type="ECO:0000313" key="2">
    <source>
        <dbReference type="EMBL" id="PWS32194.1"/>
    </source>
</evidence>
<keyword evidence="1" id="KW-0472">Membrane</keyword>
<dbReference type="OrthoDB" id="1273979at2"/>
<feature type="transmembrane region" description="Helical" evidence="1">
    <location>
        <begin position="25"/>
        <end position="46"/>
    </location>
</feature>
<name>A0A317EZB4_9SPHI</name>
<dbReference type="Proteomes" id="UP000245391">
    <property type="component" value="Unassembled WGS sequence"/>
</dbReference>
<gene>
    <name evidence="2" type="ORF">DF947_10520</name>
</gene>
<accession>A0A317EZB4</accession>
<dbReference type="AlphaFoldDB" id="A0A317EZB4"/>
<keyword evidence="3" id="KW-1185">Reference proteome</keyword>
<dbReference type="InterPro" id="IPR025407">
    <property type="entry name" value="DUF4133"/>
</dbReference>
<reference evidence="3" key="1">
    <citation type="submission" date="2018-05" db="EMBL/GenBank/DDBJ databases">
        <title>Pedobacter paludis sp. nov., isolated from wetland soil.</title>
        <authorList>
            <person name="Zhang Y."/>
        </authorList>
    </citation>
    <scope>NUCLEOTIDE SEQUENCE [LARGE SCALE GENOMIC DNA]</scope>
    <source>
        <strain evidence="3">R-8</strain>
    </source>
</reference>
<dbReference type="EMBL" id="QGNY01000003">
    <property type="protein sequence ID" value="PWS32194.1"/>
    <property type="molecule type" value="Genomic_DNA"/>
</dbReference>